<dbReference type="AlphaFoldDB" id="A0A9Q1CNY8"/>
<dbReference type="Proteomes" id="UP001152320">
    <property type="component" value="Chromosome 1"/>
</dbReference>
<sequence length="366" mass="41583">MSNVVCVSNFKDRFYHAIADKSYLPKLITIRKELEMVDNELDQISNSLKAAVIECHTEADAIKTTISEAAQSIIDLVKRREQELHLRVDQKKADVMKQIEKSESRKMEFSLSSDNVRGACDQLTADLVKQDFRRTAAIESLSGRSVILQREVNELALALHTGEMDLSFERAPLPDAIPVGCLRDNIQRKTLLGSVCGSRKGKRDSLIRLHVIDCKYTIYPSLCSVEPYYCYYRVEPYYYRGFSLLTVNTMVKAFQQHRNLYLVCMEGRSVLKHSICVAEESTTMLPIGGHGGTNFLFYNTSTIFKYNIDPSLPNKERLASLTLSDALLYAIRAVCWDEEMTNCYALLQDGLTIKFFSFDSGRNLSK</sequence>
<evidence type="ECO:0000313" key="1">
    <source>
        <dbReference type="EMBL" id="KAJ8048203.1"/>
    </source>
</evidence>
<gene>
    <name evidence="1" type="ORF">HOLleu_00418</name>
</gene>
<evidence type="ECO:0000313" key="2">
    <source>
        <dbReference type="Proteomes" id="UP001152320"/>
    </source>
</evidence>
<protein>
    <submittedName>
        <fullName evidence="1">Uncharacterized protein</fullName>
    </submittedName>
</protein>
<accession>A0A9Q1CNY8</accession>
<reference evidence="1" key="1">
    <citation type="submission" date="2021-10" db="EMBL/GenBank/DDBJ databases">
        <title>Tropical sea cucumber genome reveals ecological adaptation and Cuvierian tubules defense mechanism.</title>
        <authorList>
            <person name="Chen T."/>
        </authorList>
    </citation>
    <scope>NUCLEOTIDE SEQUENCE</scope>
    <source>
        <strain evidence="1">Nanhai2018</strain>
        <tissue evidence="1">Muscle</tissue>
    </source>
</reference>
<organism evidence="1 2">
    <name type="scientific">Holothuria leucospilota</name>
    <name type="common">Black long sea cucumber</name>
    <name type="synonym">Mertensiothuria leucospilota</name>
    <dbReference type="NCBI Taxonomy" id="206669"/>
    <lineage>
        <taxon>Eukaryota</taxon>
        <taxon>Metazoa</taxon>
        <taxon>Echinodermata</taxon>
        <taxon>Eleutherozoa</taxon>
        <taxon>Echinozoa</taxon>
        <taxon>Holothuroidea</taxon>
        <taxon>Aspidochirotacea</taxon>
        <taxon>Aspidochirotida</taxon>
        <taxon>Holothuriidae</taxon>
        <taxon>Holothuria</taxon>
    </lineage>
</organism>
<dbReference type="EMBL" id="JAIZAY010000001">
    <property type="protein sequence ID" value="KAJ8048203.1"/>
    <property type="molecule type" value="Genomic_DNA"/>
</dbReference>
<comment type="caution">
    <text evidence="1">The sequence shown here is derived from an EMBL/GenBank/DDBJ whole genome shotgun (WGS) entry which is preliminary data.</text>
</comment>
<keyword evidence="2" id="KW-1185">Reference proteome</keyword>
<proteinExistence type="predicted"/>
<name>A0A9Q1CNY8_HOLLE</name>